<keyword evidence="3" id="KW-1185">Reference proteome</keyword>
<dbReference type="Gene3D" id="3.50.30.50">
    <property type="entry name" value="Putative cyclase"/>
    <property type="match status" value="1"/>
</dbReference>
<dbReference type="RefSeq" id="WP_209665579.1">
    <property type="nucleotide sequence ID" value="NZ_JAGGMS010000001.1"/>
</dbReference>
<dbReference type="InterPro" id="IPR007325">
    <property type="entry name" value="KFase/CYL"/>
</dbReference>
<accession>A0ABS4PTR0</accession>
<dbReference type="InterPro" id="IPR006311">
    <property type="entry name" value="TAT_signal"/>
</dbReference>
<dbReference type="SUPFAM" id="SSF102198">
    <property type="entry name" value="Putative cyclase"/>
    <property type="match status" value="1"/>
</dbReference>
<dbReference type="Proteomes" id="UP000741013">
    <property type="component" value="Unassembled WGS sequence"/>
</dbReference>
<dbReference type="InterPro" id="IPR037175">
    <property type="entry name" value="KFase_sf"/>
</dbReference>
<sequence>MNPDLLRNYLAKYRVNRRDTLRMAGAAGVAAAALSAGAQPASAEARLARQGKPDSPGDFDDTPFDYADPANLADWAPSRYGAGDQRGSFNEVTPGKTASALSVLKPGRPVRTYNLGELMWNGFPAFKTDPRRTYEQRLTIAGYQPPPGFLEAGGVLMTTEPLGANKLSYHEERFAAEVSPKHPVPLATTYQIASQLDNLCHVGAAEYYYNGFRGPDFAAGHGATKLGNEHMGPVVTRGVLLDVLGVKLAAGRAEDLAEPASNGKPLLRENYRITVEDIKEAMDFGGIDRIAPGDVVLFRTGWNQLLARREPGDILRWEAPNGMPGIYLREARWLARSRPAVIGSDTWALEVLGNPVNNDGSAFPVHQELLMRHGIRIGESYVLDGPADDRVYEFVFAVTPQFAEGATAGNTPPLALGQPRRR</sequence>
<reference evidence="2 3" key="1">
    <citation type="submission" date="2021-03" db="EMBL/GenBank/DDBJ databases">
        <title>Sequencing the genomes of 1000 actinobacteria strains.</title>
        <authorList>
            <person name="Klenk H.-P."/>
        </authorList>
    </citation>
    <scope>NUCLEOTIDE SEQUENCE [LARGE SCALE GENOMIC DNA]</scope>
    <source>
        <strain evidence="2 3">DSM 45510</strain>
    </source>
</reference>
<protein>
    <submittedName>
        <fullName evidence="2">Kynurenine formamidase</fullName>
    </submittedName>
</protein>
<dbReference type="PANTHER" id="PTHR34861">
    <property type="match status" value="1"/>
</dbReference>
<gene>
    <name evidence="2" type="ORF">JOM49_003755</name>
</gene>
<name>A0ABS4PTR0_9PSEU</name>
<proteinExistence type="predicted"/>
<dbReference type="PANTHER" id="PTHR34861:SF10">
    <property type="entry name" value="CYCLASE"/>
    <property type="match status" value="1"/>
</dbReference>
<feature type="region of interest" description="Disordered" evidence="1">
    <location>
        <begin position="43"/>
        <end position="63"/>
    </location>
</feature>
<dbReference type="Pfam" id="PF04199">
    <property type="entry name" value="Cyclase"/>
    <property type="match status" value="1"/>
</dbReference>
<dbReference type="EMBL" id="JAGGMS010000001">
    <property type="protein sequence ID" value="MBP2182229.1"/>
    <property type="molecule type" value="Genomic_DNA"/>
</dbReference>
<evidence type="ECO:0000313" key="3">
    <source>
        <dbReference type="Proteomes" id="UP000741013"/>
    </source>
</evidence>
<comment type="caution">
    <text evidence="2">The sequence shown here is derived from an EMBL/GenBank/DDBJ whole genome shotgun (WGS) entry which is preliminary data.</text>
</comment>
<evidence type="ECO:0000256" key="1">
    <source>
        <dbReference type="SAM" id="MobiDB-lite"/>
    </source>
</evidence>
<organism evidence="2 3">
    <name type="scientific">Amycolatopsis magusensis</name>
    <dbReference type="NCBI Taxonomy" id="882444"/>
    <lineage>
        <taxon>Bacteria</taxon>
        <taxon>Bacillati</taxon>
        <taxon>Actinomycetota</taxon>
        <taxon>Actinomycetes</taxon>
        <taxon>Pseudonocardiales</taxon>
        <taxon>Pseudonocardiaceae</taxon>
        <taxon>Amycolatopsis</taxon>
    </lineage>
</organism>
<evidence type="ECO:0000313" key="2">
    <source>
        <dbReference type="EMBL" id="MBP2182229.1"/>
    </source>
</evidence>
<dbReference type="PROSITE" id="PS51318">
    <property type="entry name" value="TAT"/>
    <property type="match status" value="1"/>
</dbReference>